<protein>
    <submittedName>
        <fullName evidence="3 4">Uncharacterized protein LOC106741803</fullName>
    </submittedName>
</protein>
<keyword evidence="1" id="KW-0175">Coiled coil</keyword>
<feature type="coiled-coil region" evidence="1">
    <location>
        <begin position="9"/>
        <end position="36"/>
    </location>
</feature>
<evidence type="ECO:0000256" key="1">
    <source>
        <dbReference type="SAM" id="Coils"/>
    </source>
</evidence>
<dbReference type="Proteomes" id="UP000515204">
    <property type="component" value="Unplaced"/>
</dbReference>
<evidence type="ECO:0000313" key="2">
    <source>
        <dbReference type="Proteomes" id="UP000515204"/>
    </source>
</evidence>
<accession>A0A6P3WU27</accession>
<dbReference type="OrthoDB" id="9445768at2759"/>
<sequence length="227" mass="26686">MEYTLQDALGTLKDKKDEQEKNIEELTNIMSNNEVQALQASISNEDLQKKRLRILQSLMTEIQQLQLQDFPVLRTNDMHTEVVKDMENEIQNMHEMLKIFEKTLLDIQEDIKYLKNKKSGLDKMREAYVGFTETFADRTYKNEQILTKRIFQSVKDDLYSVVDTIFPKNDEFKEFLATLTSAYMKGGDDVYVKVRPEILDCVNFLLEADIAQQHRNDKTQVRMTELL</sequence>
<organism evidence="2 4">
    <name type="scientific">Dinoponera quadriceps</name>
    <name type="common">South American ant</name>
    <dbReference type="NCBI Taxonomy" id="609295"/>
    <lineage>
        <taxon>Eukaryota</taxon>
        <taxon>Metazoa</taxon>
        <taxon>Ecdysozoa</taxon>
        <taxon>Arthropoda</taxon>
        <taxon>Hexapoda</taxon>
        <taxon>Insecta</taxon>
        <taxon>Pterygota</taxon>
        <taxon>Neoptera</taxon>
        <taxon>Endopterygota</taxon>
        <taxon>Hymenoptera</taxon>
        <taxon>Apocrita</taxon>
        <taxon>Aculeata</taxon>
        <taxon>Formicoidea</taxon>
        <taxon>Formicidae</taxon>
        <taxon>Ponerinae</taxon>
        <taxon>Ponerini</taxon>
        <taxon>Dinoponera</taxon>
    </lineage>
</organism>
<dbReference type="KEGG" id="dqu:106741803"/>
<name>A0A6P3WU27_DINQU</name>
<evidence type="ECO:0000313" key="3">
    <source>
        <dbReference type="RefSeq" id="XP_014469635.1"/>
    </source>
</evidence>
<dbReference type="AlphaFoldDB" id="A0A6P3WU27"/>
<evidence type="ECO:0000313" key="4">
    <source>
        <dbReference type="RefSeq" id="XP_014469636.1"/>
    </source>
</evidence>
<gene>
    <name evidence="3 4" type="primary">LOC106741803</name>
</gene>
<dbReference type="GeneID" id="106741803"/>
<keyword evidence="2" id="KW-1185">Reference proteome</keyword>
<proteinExistence type="predicted"/>
<dbReference type="RefSeq" id="XP_014469635.1">
    <property type="nucleotide sequence ID" value="XM_014614149.1"/>
</dbReference>
<dbReference type="RefSeq" id="XP_014469636.1">
    <property type="nucleotide sequence ID" value="XM_014614150.1"/>
</dbReference>
<reference evidence="3 4" key="1">
    <citation type="submission" date="2025-04" db="UniProtKB">
        <authorList>
            <consortium name="RefSeq"/>
        </authorList>
    </citation>
    <scope>IDENTIFICATION</scope>
</reference>